<dbReference type="Pfam" id="PF23598">
    <property type="entry name" value="LRR_14"/>
    <property type="match status" value="1"/>
</dbReference>
<feature type="chain" id="PRO_5044790617" description="Protein kinase domain-containing protein" evidence="6">
    <location>
        <begin position="25"/>
        <end position="678"/>
    </location>
</feature>
<evidence type="ECO:0000256" key="2">
    <source>
        <dbReference type="ARBA" id="ARBA00022614"/>
    </source>
</evidence>
<dbReference type="InterPro" id="IPR001245">
    <property type="entry name" value="Ser-Thr/Tyr_kinase_cat_dom"/>
</dbReference>
<dbReference type="Proteomes" id="UP001603857">
    <property type="component" value="Unassembled WGS sequence"/>
</dbReference>
<dbReference type="Pfam" id="PF08263">
    <property type="entry name" value="LRRNT_2"/>
    <property type="match status" value="1"/>
</dbReference>
<evidence type="ECO:0000313" key="9">
    <source>
        <dbReference type="Proteomes" id="UP001603857"/>
    </source>
</evidence>
<dbReference type="Gene3D" id="3.80.10.10">
    <property type="entry name" value="Ribonuclease Inhibitor"/>
    <property type="match status" value="2"/>
</dbReference>
<dbReference type="InterPro" id="IPR011009">
    <property type="entry name" value="Kinase-like_dom_sf"/>
</dbReference>
<evidence type="ECO:0000256" key="3">
    <source>
        <dbReference type="ARBA" id="ARBA00022729"/>
    </source>
</evidence>
<name>A0ABD1LQN2_9FABA</name>
<comment type="caution">
    <text evidence="8">The sequence shown here is derived from an EMBL/GenBank/DDBJ whole genome shotgun (WGS) entry which is preliminary data.</text>
</comment>
<dbReference type="InterPro" id="IPR055414">
    <property type="entry name" value="LRR_R13L4/SHOC2-like"/>
</dbReference>
<sequence length="678" mass="74113">MGFSALSVLFTLVFLLSKPTWVCGNEELRTLIDMKSSLDPESRYLPSWTVHGDPCDGSFEGVACNEKGQVANISLQGKGLSGKLSPAIANLNHLTGLYLHYNSLYGEIPKEIANLTQLVDLYLNVNNLSGEIPREIASMKNLQVLQLCYNQLTGSIPTQLGALRNLRVVALQSNHLTGAIPASLGDLGMLLRLDLSSNKLFGSIPISLADAPSLKVLDVHNNTLSGNVPPALKRLDDGFLYESNLGLCGVGFPTLKACNASDHVNPGRPEPYGAATRDIPETANVKLPCNGTGCLKSSKFNESTTSITVGIFVVVVALSVIGILTFTLYRRRKQKVGGLFHITDSHQNTDEALSAYRKNGSPLVNLEYSTGWDPLADSRNFSCYSQDVFQCLRFNLEEVESATQYFSELNLLGKNSYSSTYKGVLRDGSVVAVKSINKTSCKSDEGEFMRGLNMLTSLRNDNVVRLRGFCSSKGRGECFLIYDFVSNGSLSRFLDVKEGEGEVLEWSTRVSIVKGIAKGMAYLHAYKSNKPVLVHQNISADKILIDQRYNPLLADSGLYKLLTNDIVFSALKGSAAKGYLAPEYATTGRFAETSDVYAFGVVLFQILSGKHEITSSIRHAAESSKFQEFIDPHLQGRFFEYEAAKLAKIALLCSHESPFERPSMESIVQELGNCSSCI</sequence>
<feature type="transmembrane region" description="Helical" evidence="5">
    <location>
        <begin position="307"/>
        <end position="329"/>
    </location>
</feature>
<proteinExistence type="predicted"/>
<comment type="subcellular location">
    <subcellularLocation>
        <location evidence="1">Membrane</location>
    </subcellularLocation>
</comment>
<keyword evidence="5" id="KW-0472">Membrane</keyword>
<reference evidence="8 9" key="1">
    <citation type="submission" date="2024-08" db="EMBL/GenBank/DDBJ databases">
        <title>Insights into the chromosomal genome structure of Flemingia macrophylla.</title>
        <authorList>
            <person name="Ding Y."/>
            <person name="Zhao Y."/>
            <person name="Bi W."/>
            <person name="Wu M."/>
            <person name="Zhao G."/>
            <person name="Gong Y."/>
            <person name="Li W."/>
            <person name="Zhang P."/>
        </authorList>
    </citation>
    <scope>NUCLEOTIDE SEQUENCE [LARGE SCALE GENOMIC DNA]</scope>
    <source>
        <strain evidence="8">DYQJB</strain>
        <tissue evidence="8">Leaf</tissue>
    </source>
</reference>
<dbReference type="InterPro" id="IPR013210">
    <property type="entry name" value="LRR_N_plant-typ"/>
</dbReference>
<protein>
    <recommendedName>
        <fullName evidence="7">Protein kinase domain-containing protein</fullName>
    </recommendedName>
</protein>
<feature type="domain" description="Protein kinase" evidence="7">
    <location>
        <begin position="406"/>
        <end position="678"/>
    </location>
</feature>
<keyword evidence="4" id="KW-0677">Repeat</keyword>
<evidence type="ECO:0000256" key="4">
    <source>
        <dbReference type="ARBA" id="ARBA00022737"/>
    </source>
</evidence>
<dbReference type="GO" id="GO:0004674">
    <property type="term" value="F:protein serine/threonine kinase activity"/>
    <property type="evidence" value="ECO:0007669"/>
    <property type="project" value="UniProtKB-EC"/>
</dbReference>
<evidence type="ECO:0000256" key="1">
    <source>
        <dbReference type="ARBA" id="ARBA00004370"/>
    </source>
</evidence>
<dbReference type="InterPro" id="IPR032675">
    <property type="entry name" value="LRR_dom_sf"/>
</dbReference>
<evidence type="ECO:0000313" key="8">
    <source>
        <dbReference type="EMBL" id="KAL2325205.1"/>
    </source>
</evidence>
<dbReference type="FunFam" id="1.10.510.10:FF:000513">
    <property type="entry name" value="Protein NSP-INTERACTING KINASE 2"/>
    <property type="match status" value="1"/>
</dbReference>
<dbReference type="EMBL" id="JBGMDY010000008">
    <property type="protein sequence ID" value="KAL2325205.1"/>
    <property type="molecule type" value="Genomic_DNA"/>
</dbReference>
<keyword evidence="9" id="KW-1185">Reference proteome</keyword>
<dbReference type="GO" id="GO:0016020">
    <property type="term" value="C:membrane"/>
    <property type="evidence" value="ECO:0007669"/>
    <property type="project" value="UniProtKB-SubCell"/>
</dbReference>
<dbReference type="PANTHER" id="PTHR48007">
    <property type="entry name" value="LEUCINE-RICH REPEAT RECEPTOR-LIKE PROTEIN KINASE PXC1"/>
    <property type="match status" value="1"/>
</dbReference>
<dbReference type="InterPro" id="IPR046959">
    <property type="entry name" value="PRK1-6/SRF4-like"/>
</dbReference>
<organism evidence="8 9">
    <name type="scientific">Flemingia macrophylla</name>
    <dbReference type="NCBI Taxonomy" id="520843"/>
    <lineage>
        <taxon>Eukaryota</taxon>
        <taxon>Viridiplantae</taxon>
        <taxon>Streptophyta</taxon>
        <taxon>Embryophyta</taxon>
        <taxon>Tracheophyta</taxon>
        <taxon>Spermatophyta</taxon>
        <taxon>Magnoliopsida</taxon>
        <taxon>eudicotyledons</taxon>
        <taxon>Gunneridae</taxon>
        <taxon>Pentapetalae</taxon>
        <taxon>rosids</taxon>
        <taxon>fabids</taxon>
        <taxon>Fabales</taxon>
        <taxon>Fabaceae</taxon>
        <taxon>Papilionoideae</taxon>
        <taxon>50 kb inversion clade</taxon>
        <taxon>NPAAA clade</taxon>
        <taxon>indigoferoid/millettioid clade</taxon>
        <taxon>Phaseoleae</taxon>
        <taxon>Flemingia</taxon>
    </lineage>
</organism>
<evidence type="ECO:0000256" key="6">
    <source>
        <dbReference type="SAM" id="SignalP"/>
    </source>
</evidence>
<keyword evidence="5" id="KW-0812">Transmembrane</keyword>
<keyword evidence="3 6" id="KW-0732">Signal</keyword>
<gene>
    <name evidence="8" type="ORF">Fmac_024263</name>
</gene>
<accession>A0ABD1LQN2</accession>
<dbReference type="Pfam" id="PF07714">
    <property type="entry name" value="PK_Tyr_Ser-Thr"/>
    <property type="match status" value="1"/>
</dbReference>
<evidence type="ECO:0000256" key="5">
    <source>
        <dbReference type="SAM" id="Phobius"/>
    </source>
</evidence>
<feature type="signal peptide" evidence="6">
    <location>
        <begin position="1"/>
        <end position="24"/>
    </location>
</feature>
<dbReference type="InterPro" id="IPR000719">
    <property type="entry name" value="Prot_kinase_dom"/>
</dbReference>
<dbReference type="SUPFAM" id="SSF52058">
    <property type="entry name" value="L domain-like"/>
    <property type="match status" value="1"/>
</dbReference>
<keyword evidence="5" id="KW-1133">Transmembrane helix</keyword>
<dbReference type="AlphaFoldDB" id="A0ABD1LQN2"/>
<dbReference type="PANTHER" id="PTHR48007:SF65">
    <property type="entry name" value="OS01G0577600 PROTEIN"/>
    <property type="match status" value="1"/>
</dbReference>
<evidence type="ECO:0000259" key="7">
    <source>
        <dbReference type="PROSITE" id="PS50011"/>
    </source>
</evidence>
<dbReference type="FunFam" id="3.30.200.20:FF:000371">
    <property type="entry name" value="Protein NSP-INTERACTING KINASE 2"/>
    <property type="match status" value="1"/>
</dbReference>
<keyword evidence="2" id="KW-0433">Leucine-rich repeat</keyword>
<dbReference type="PROSITE" id="PS50011">
    <property type="entry name" value="PROTEIN_KINASE_DOM"/>
    <property type="match status" value="1"/>
</dbReference>
<dbReference type="FunFam" id="3.80.10.10:FF:000379">
    <property type="entry name" value="Protein NSP-INTERACTING KINASE 2"/>
    <property type="match status" value="1"/>
</dbReference>
<dbReference type="Gene3D" id="3.30.200.20">
    <property type="entry name" value="Phosphorylase Kinase, domain 1"/>
    <property type="match status" value="1"/>
</dbReference>
<dbReference type="SUPFAM" id="SSF56112">
    <property type="entry name" value="Protein kinase-like (PK-like)"/>
    <property type="match status" value="1"/>
</dbReference>
<dbReference type="Gene3D" id="1.10.510.10">
    <property type="entry name" value="Transferase(Phosphotransferase) domain 1"/>
    <property type="match status" value="1"/>
</dbReference>